<organism evidence="3 4">
    <name type="scientific">Tanacetum coccineum</name>
    <dbReference type="NCBI Taxonomy" id="301880"/>
    <lineage>
        <taxon>Eukaryota</taxon>
        <taxon>Viridiplantae</taxon>
        <taxon>Streptophyta</taxon>
        <taxon>Embryophyta</taxon>
        <taxon>Tracheophyta</taxon>
        <taxon>Spermatophyta</taxon>
        <taxon>Magnoliopsida</taxon>
        <taxon>eudicotyledons</taxon>
        <taxon>Gunneridae</taxon>
        <taxon>Pentapetalae</taxon>
        <taxon>asterids</taxon>
        <taxon>campanulids</taxon>
        <taxon>Asterales</taxon>
        <taxon>Asteraceae</taxon>
        <taxon>Asteroideae</taxon>
        <taxon>Anthemideae</taxon>
        <taxon>Anthemidinae</taxon>
        <taxon>Tanacetum</taxon>
    </lineage>
</organism>
<proteinExistence type="predicted"/>
<dbReference type="PANTHER" id="PTHR44267">
    <property type="entry name" value="WD REPEAT-CONTAINING PROTEIN 43"/>
    <property type="match status" value="1"/>
</dbReference>
<dbReference type="PANTHER" id="PTHR44267:SF1">
    <property type="entry name" value="WD REPEAT-CONTAINING PROTEIN 43"/>
    <property type="match status" value="1"/>
</dbReference>
<protein>
    <submittedName>
        <fullName evidence="3">Uncharacterized protein</fullName>
    </submittedName>
</protein>
<evidence type="ECO:0000313" key="4">
    <source>
        <dbReference type="Proteomes" id="UP001151760"/>
    </source>
</evidence>
<accession>A0ABQ5ARE2</accession>
<gene>
    <name evidence="3" type="ORF">Tco_0824783</name>
</gene>
<keyword evidence="2" id="KW-0539">Nucleus</keyword>
<comment type="caution">
    <text evidence="3">The sequence shown here is derived from an EMBL/GenBank/DDBJ whole genome shotgun (WGS) entry which is preliminary data.</text>
</comment>
<name>A0ABQ5ARE2_9ASTR</name>
<dbReference type="InterPro" id="IPR052414">
    <property type="entry name" value="U3_snoRNA-assoc_WDR"/>
</dbReference>
<reference evidence="3" key="1">
    <citation type="journal article" date="2022" name="Int. J. Mol. Sci.">
        <title>Draft Genome of Tanacetum Coccineum: Genomic Comparison of Closely Related Tanacetum-Family Plants.</title>
        <authorList>
            <person name="Yamashiro T."/>
            <person name="Shiraishi A."/>
            <person name="Nakayama K."/>
            <person name="Satake H."/>
        </authorList>
    </citation>
    <scope>NUCLEOTIDE SEQUENCE</scope>
</reference>
<evidence type="ECO:0000313" key="3">
    <source>
        <dbReference type="EMBL" id="GJT03614.1"/>
    </source>
</evidence>
<dbReference type="Proteomes" id="UP001151760">
    <property type="component" value="Unassembled WGS sequence"/>
</dbReference>
<keyword evidence="4" id="KW-1185">Reference proteome</keyword>
<evidence type="ECO:0000256" key="2">
    <source>
        <dbReference type="ARBA" id="ARBA00023242"/>
    </source>
</evidence>
<evidence type="ECO:0000256" key="1">
    <source>
        <dbReference type="ARBA" id="ARBA00004123"/>
    </source>
</evidence>
<sequence>MSPRKPPSADSVHVLLKQALHGDDRFLLLDCLFRQNEKVITNSVSLLKPSDVFKLLESHIPMIHDLNYSWRRKKRTRRCSKVKVLERRKKKTLEVLGEDDDEPKSGVLSLPFMVRGHKKKNEAADEEARLALQ</sequence>
<reference evidence="3" key="2">
    <citation type="submission" date="2022-01" db="EMBL/GenBank/DDBJ databases">
        <authorList>
            <person name="Yamashiro T."/>
            <person name="Shiraishi A."/>
            <person name="Satake H."/>
            <person name="Nakayama K."/>
        </authorList>
    </citation>
    <scope>NUCLEOTIDE SEQUENCE</scope>
</reference>
<comment type="subcellular location">
    <subcellularLocation>
        <location evidence="1">Nucleus</location>
    </subcellularLocation>
</comment>
<dbReference type="EMBL" id="BQNB010012442">
    <property type="protein sequence ID" value="GJT03614.1"/>
    <property type="molecule type" value="Genomic_DNA"/>
</dbReference>